<dbReference type="AlphaFoldDB" id="A0A7Z0S546"/>
<proteinExistence type="predicted"/>
<evidence type="ECO:0000313" key="2">
    <source>
        <dbReference type="Proteomes" id="UP000589521"/>
    </source>
</evidence>
<dbReference type="Proteomes" id="UP000589521">
    <property type="component" value="Unassembled WGS sequence"/>
</dbReference>
<evidence type="ECO:0000313" key="1">
    <source>
        <dbReference type="EMBL" id="NYS97218.1"/>
    </source>
</evidence>
<gene>
    <name evidence="1" type="ORF">HZY94_08530</name>
</gene>
<name>A0A7Z0S546_9STRE</name>
<dbReference type="EMBL" id="JACBXX010000181">
    <property type="protein sequence ID" value="NYS97218.1"/>
    <property type="molecule type" value="Genomic_DNA"/>
</dbReference>
<accession>A0A7Z0S546</accession>
<protein>
    <submittedName>
        <fullName evidence="1">DUF3284 domain-containing protein</fullName>
    </submittedName>
</protein>
<sequence length="145" mass="16873">MKVTRIGTVPIARLFETLLRSLQADYQENTGELLELQELQAGLTYIKQFGDKNQHSVGVKVLELQEPSLYRVHFQSNRGDEFITYECQALNQEETQVSYAYDFVAKDWFGKANHFLMSKLLTKSLERQFDAQLQALIRHAQEQEE</sequence>
<comment type="caution">
    <text evidence="1">The sequence shown here is derived from an EMBL/GenBank/DDBJ whole genome shotgun (WGS) entry which is preliminary data.</text>
</comment>
<organism evidence="1 2">
    <name type="scientific">Streptococcus danieliae</name>
    <dbReference type="NCBI Taxonomy" id="747656"/>
    <lineage>
        <taxon>Bacteria</taxon>
        <taxon>Bacillati</taxon>
        <taxon>Bacillota</taxon>
        <taxon>Bacilli</taxon>
        <taxon>Lactobacillales</taxon>
        <taxon>Streptococcaceae</taxon>
        <taxon>Streptococcus</taxon>
    </lineage>
</organism>
<dbReference type="RefSeq" id="WP_179925801.1">
    <property type="nucleotide sequence ID" value="NZ_JACBXX010000181.1"/>
</dbReference>
<dbReference type="InterPro" id="IPR021701">
    <property type="entry name" value="DUF3284"/>
</dbReference>
<reference evidence="1 2" key="1">
    <citation type="submission" date="2020-07" db="EMBL/GenBank/DDBJ databases">
        <title>MOT database genomes.</title>
        <authorList>
            <person name="Joseph S."/>
            <person name="Aduse-Opoku J."/>
            <person name="Hashim A."/>
            <person name="Wade W."/>
            <person name="Curtis M."/>
        </authorList>
    </citation>
    <scope>NUCLEOTIDE SEQUENCE [LARGE SCALE GENOMIC DNA]</scope>
    <source>
        <strain evidence="1 2">STR</strain>
    </source>
</reference>
<dbReference type="Pfam" id="PF11687">
    <property type="entry name" value="DUF3284"/>
    <property type="match status" value="1"/>
</dbReference>